<keyword evidence="1" id="KW-0472">Membrane</keyword>
<dbReference type="Proteomes" id="UP000199409">
    <property type="component" value="Unassembled WGS sequence"/>
</dbReference>
<keyword evidence="3" id="KW-1185">Reference proteome</keyword>
<evidence type="ECO:0000313" key="2">
    <source>
        <dbReference type="EMBL" id="SEA57479.1"/>
    </source>
</evidence>
<name>A0A1H4CB09_9BACT</name>
<evidence type="ECO:0008006" key="4">
    <source>
        <dbReference type="Google" id="ProtNLM"/>
    </source>
</evidence>
<protein>
    <recommendedName>
        <fullName evidence="4">Short C-terminal domain-containing protein</fullName>
    </recommendedName>
</protein>
<dbReference type="STRING" id="37625.SAMN05660420_02527"/>
<reference evidence="2 3" key="1">
    <citation type="submission" date="2016-10" db="EMBL/GenBank/DDBJ databases">
        <authorList>
            <person name="de Groot N.N."/>
        </authorList>
    </citation>
    <scope>NUCLEOTIDE SEQUENCE [LARGE SCALE GENOMIC DNA]</scope>
    <source>
        <strain evidence="2 3">DSM 7343</strain>
    </source>
</reference>
<feature type="transmembrane region" description="Helical" evidence="1">
    <location>
        <begin position="45"/>
        <end position="65"/>
    </location>
</feature>
<dbReference type="AlphaFoldDB" id="A0A1H4CB09"/>
<keyword evidence="1" id="KW-1133">Transmembrane helix</keyword>
<evidence type="ECO:0000256" key="1">
    <source>
        <dbReference type="SAM" id="Phobius"/>
    </source>
</evidence>
<accession>A0A1H4CB09</accession>
<gene>
    <name evidence="2" type="ORF">SAMN05660420_02527</name>
</gene>
<feature type="transmembrane region" description="Helical" evidence="1">
    <location>
        <begin position="12"/>
        <end position="39"/>
    </location>
</feature>
<dbReference type="OrthoDB" id="5405940at2"/>
<dbReference type="RefSeq" id="WP_092349109.1">
    <property type="nucleotide sequence ID" value="NZ_FNQN01000007.1"/>
</dbReference>
<keyword evidence="1" id="KW-0812">Transmembrane</keyword>
<evidence type="ECO:0000313" key="3">
    <source>
        <dbReference type="Proteomes" id="UP000199409"/>
    </source>
</evidence>
<proteinExistence type="predicted"/>
<sequence>MKLYNEQNKGVFNGVILGYLVLVLHVLLIVGLGITVVVIKGIYDFRWLITLLGIGLIGASGYYFYHYFKAHRQKLNDLMSNPAFSDRTLEISLMGGMATMKLGHKDDNLQLIETTNSPEIKQLEAADSTQIQELTKLNQMLNDELITREEFLRLKQQIIGVSQ</sequence>
<dbReference type="EMBL" id="FNQN01000007">
    <property type="protein sequence ID" value="SEA57479.1"/>
    <property type="molecule type" value="Genomic_DNA"/>
</dbReference>
<organism evidence="2 3">
    <name type="scientific">Desulfuromusa kysingii</name>
    <dbReference type="NCBI Taxonomy" id="37625"/>
    <lineage>
        <taxon>Bacteria</taxon>
        <taxon>Pseudomonadati</taxon>
        <taxon>Thermodesulfobacteriota</taxon>
        <taxon>Desulfuromonadia</taxon>
        <taxon>Desulfuromonadales</taxon>
        <taxon>Geopsychrobacteraceae</taxon>
        <taxon>Desulfuromusa</taxon>
    </lineage>
</organism>